<accession>A0ABD0N817</accession>
<dbReference type="EMBL" id="JAMKFB020000024">
    <property type="protein sequence ID" value="KAL0157376.1"/>
    <property type="molecule type" value="Genomic_DNA"/>
</dbReference>
<evidence type="ECO:0000313" key="2">
    <source>
        <dbReference type="Proteomes" id="UP001529510"/>
    </source>
</evidence>
<gene>
    <name evidence="1" type="ORF">M9458_048622</name>
</gene>
<comment type="caution">
    <text evidence="1">The sequence shown here is derived from an EMBL/GenBank/DDBJ whole genome shotgun (WGS) entry which is preliminary data.</text>
</comment>
<proteinExistence type="predicted"/>
<protein>
    <submittedName>
        <fullName evidence="1">Uncharacterized protein</fullName>
    </submittedName>
</protein>
<sequence length="58" mass="6570">MLQEFGKFLGLFLLVLISFTIGLTQLYGKDKDLSSSRNITKDCEGIFCQEQSNDTFNT</sequence>
<organism evidence="1 2">
    <name type="scientific">Cirrhinus mrigala</name>
    <name type="common">Mrigala</name>
    <dbReference type="NCBI Taxonomy" id="683832"/>
    <lineage>
        <taxon>Eukaryota</taxon>
        <taxon>Metazoa</taxon>
        <taxon>Chordata</taxon>
        <taxon>Craniata</taxon>
        <taxon>Vertebrata</taxon>
        <taxon>Euteleostomi</taxon>
        <taxon>Actinopterygii</taxon>
        <taxon>Neopterygii</taxon>
        <taxon>Teleostei</taxon>
        <taxon>Ostariophysi</taxon>
        <taxon>Cypriniformes</taxon>
        <taxon>Cyprinidae</taxon>
        <taxon>Labeoninae</taxon>
        <taxon>Labeonini</taxon>
        <taxon>Cirrhinus</taxon>
    </lineage>
</organism>
<keyword evidence="2" id="KW-1185">Reference proteome</keyword>
<dbReference type="AlphaFoldDB" id="A0ABD0N817"/>
<name>A0ABD0N817_CIRMR</name>
<dbReference type="Proteomes" id="UP001529510">
    <property type="component" value="Unassembled WGS sequence"/>
</dbReference>
<evidence type="ECO:0000313" key="1">
    <source>
        <dbReference type="EMBL" id="KAL0157376.1"/>
    </source>
</evidence>
<reference evidence="1 2" key="1">
    <citation type="submission" date="2024-05" db="EMBL/GenBank/DDBJ databases">
        <title>Genome sequencing and assembly of Indian major carp, Cirrhinus mrigala (Hamilton, 1822).</title>
        <authorList>
            <person name="Mohindra V."/>
            <person name="Chowdhury L.M."/>
            <person name="Lal K."/>
            <person name="Jena J.K."/>
        </authorList>
    </citation>
    <scope>NUCLEOTIDE SEQUENCE [LARGE SCALE GENOMIC DNA]</scope>
    <source>
        <strain evidence="1">CM1030</strain>
        <tissue evidence="1">Blood</tissue>
    </source>
</reference>
<feature type="non-terminal residue" evidence="1">
    <location>
        <position position="58"/>
    </location>
</feature>